<evidence type="ECO:0000313" key="1">
    <source>
        <dbReference type="EMBL" id="MCP1384433.1"/>
    </source>
</evidence>
<name>A0ABT1FUH5_9BACT</name>
<reference evidence="1 2" key="1">
    <citation type="submission" date="2022-06" db="EMBL/GenBank/DDBJ databases">
        <title>Runella sp. S5 genome sequencing.</title>
        <authorList>
            <person name="Park S."/>
        </authorList>
    </citation>
    <scope>NUCLEOTIDE SEQUENCE [LARGE SCALE GENOMIC DNA]</scope>
    <source>
        <strain evidence="1 2">S5</strain>
    </source>
</reference>
<dbReference type="RefSeq" id="WP_253529966.1">
    <property type="nucleotide sequence ID" value="NZ_JAMZEL010000008.1"/>
</dbReference>
<gene>
    <name evidence="1" type="ORF">NCI00_18490</name>
</gene>
<accession>A0ABT1FUH5</accession>
<dbReference type="Proteomes" id="UP001204772">
    <property type="component" value="Unassembled WGS sequence"/>
</dbReference>
<sequence length="273" mass="32161">MLEITLGRRRLQAPENWEECSPEQVKTFLLIHRAPIEERSRAFWEKLVQTWLGLNDKQWKKLVLSFQQWLTFKEMLTWVFEDELKGQPFDYFDFEGVRYLLPEDEFANTSALEVAVGNMLFTEFAHPTEPDLSALDLLVATFCRPQRDDLYTFFQSADWNGDNREPYNQARANERAKTFAALDIGIKVSFLTYFEKMNRAFLDEFSELFGKSESEPRYQDGMGWMMMLKNTAKQGIFGNFEQTCNQPARTVWAFMLDDVLDQKAIEAEREKQE</sequence>
<dbReference type="EMBL" id="JAMZEL010000008">
    <property type="protein sequence ID" value="MCP1384433.1"/>
    <property type="molecule type" value="Genomic_DNA"/>
</dbReference>
<keyword evidence="2" id="KW-1185">Reference proteome</keyword>
<organism evidence="1 2">
    <name type="scientific">Runella salmonicolor</name>
    <dbReference type="NCBI Taxonomy" id="2950278"/>
    <lineage>
        <taxon>Bacteria</taxon>
        <taxon>Pseudomonadati</taxon>
        <taxon>Bacteroidota</taxon>
        <taxon>Cytophagia</taxon>
        <taxon>Cytophagales</taxon>
        <taxon>Spirosomataceae</taxon>
        <taxon>Runella</taxon>
    </lineage>
</organism>
<evidence type="ECO:0000313" key="2">
    <source>
        <dbReference type="Proteomes" id="UP001204772"/>
    </source>
</evidence>
<protein>
    <submittedName>
        <fullName evidence="1">Uncharacterized protein</fullName>
    </submittedName>
</protein>
<comment type="caution">
    <text evidence="1">The sequence shown here is derived from an EMBL/GenBank/DDBJ whole genome shotgun (WGS) entry which is preliminary data.</text>
</comment>
<proteinExistence type="predicted"/>